<proteinExistence type="predicted"/>
<evidence type="ECO:0000313" key="3">
    <source>
        <dbReference type="Proteomes" id="UP001597532"/>
    </source>
</evidence>
<feature type="domain" description="BioF2-like acetyltransferase" evidence="1">
    <location>
        <begin position="125"/>
        <end position="274"/>
    </location>
</feature>
<sequence length="416" mass="50095">MKNNPFTSNTFTRIWLKHFGKVKAFYSFNFIGDLSFYKPGRLPIYYNLGKNLTKGISYTLLPIQTKEFRKNVFIIYDVPSYFDIKLENSSDQLGLIKTKQYPGFLVDLNSYTDFNQYFSSTFSKSSRYKLNKYKKRLENCFDISYQMYYGEMDREVYDSTFNHFKQLLRKRFDDKGITNNNLDPKEWNFYHEVAFPMILEKKASLFVIYNDHTPIGVTLNYFSDHSVFDAITVFDISYEKFHLGSVTIMKLIEWSIDQRYQYFDFSKGYFDYKKRWSTRIYNFEYHLYYDKSSPVSTFLAKGIAIYFNFKQLLREKDINTKFHSLTYKLKNRKPKNDEKIEYLFTPIEDEALLTNYEEINRDSEEWVDLMSAIFEYLYLNNESYKLLKIKKNSNEDHKFTFEGRDKKMMLTISVAH</sequence>
<dbReference type="InterPro" id="IPR038740">
    <property type="entry name" value="BioF2-like_GNAT_dom"/>
</dbReference>
<evidence type="ECO:0000313" key="2">
    <source>
        <dbReference type="EMBL" id="MFD2790578.1"/>
    </source>
</evidence>
<dbReference type="EMBL" id="JBHUOK010000030">
    <property type="protein sequence ID" value="MFD2790578.1"/>
    <property type="molecule type" value="Genomic_DNA"/>
</dbReference>
<dbReference type="Proteomes" id="UP001597532">
    <property type="component" value="Unassembled WGS sequence"/>
</dbReference>
<dbReference type="SUPFAM" id="SSF55729">
    <property type="entry name" value="Acyl-CoA N-acyltransferases (Nat)"/>
    <property type="match status" value="1"/>
</dbReference>
<gene>
    <name evidence="2" type="ORF">ACFS1K_12465</name>
</gene>
<reference evidence="3" key="1">
    <citation type="journal article" date="2019" name="Int. J. Syst. Evol. Microbiol.">
        <title>The Global Catalogue of Microorganisms (GCM) 10K type strain sequencing project: providing services to taxonomists for standard genome sequencing and annotation.</title>
        <authorList>
            <consortium name="The Broad Institute Genomics Platform"/>
            <consortium name="The Broad Institute Genome Sequencing Center for Infectious Disease"/>
            <person name="Wu L."/>
            <person name="Ma J."/>
        </authorList>
    </citation>
    <scope>NUCLEOTIDE SEQUENCE [LARGE SCALE GENOMIC DNA]</scope>
    <source>
        <strain evidence="3">KCTC 52924</strain>
    </source>
</reference>
<dbReference type="Pfam" id="PF13480">
    <property type="entry name" value="Acetyltransf_6"/>
    <property type="match status" value="1"/>
</dbReference>
<keyword evidence="3" id="KW-1185">Reference proteome</keyword>
<accession>A0ABW5VFZ5</accession>
<organism evidence="2 3">
    <name type="scientific">Arenibacter antarcticus</name>
    <dbReference type="NCBI Taxonomy" id="2040469"/>
    <lineage>
        <taxon>Bacteria</taxon>
        <taxon>Pseudomonadati</taxon>
        <taxon>Bacteroidota</taxon>
        <taxon>Flavobacteriia</taxon>
        <taxon>Flavobacteriales</taxon>
        <taxon>Flavobacteriaceae</taxon>
        <taxon>Arenibacter</taxon>
    </lineage>
</organism>
<dbReference type="RefSeq" id="WP_251806717.1">
    <property type="nucleotide sequence ID" value="NZ_CP166679.1"/>
</dbReference>
<protein>
    <submittedName>
        <fullName evidence="2">GNAT family N-acetyltransferase</fullName>
    </submittedName>
</protein>
<dbReference type="Gene3D" id="3.40.630.30">
    <property type="match status" value="1"/>
</dbReference>
<evidence type="ECO:0000259" key="1">
    <source>
        <dbReference type="Pfam" id="PF13480"/>
    </source>
</evidence>
<name>A0ABW5VFZ5_9FLAO</name>
<comment type="caution">
    <text evidence="2">The sequence shown here is derived from an EMBL/GenBank/DDBJ whole genome shotgun (WGS) entry which is preliminary data.</text>
</comment>
<dbReference type="InterPro" id="IPR016181">
    <property type="entry name" value="Acyl_CoA_acyltransferase"/>
</dbReference>